<dbReference type="AlphaFoldDB" id="A0A5J5ARV6"/>
<dbReference type="Gene3D" id="2.120.10.80">
    <property type="entry name" value="Kelch-type beta propeller"/>
    <property type="match status" value="1"/>
</dbReference>
<dbReference type="EMBL" id="CM018042">
    <property type="protein sequence ID" value="KAA8533300.1"/>
    <property type="molecule type" value="Genomic_DNA"/>
</dbReference>
<dbReference type="Pfam" id="PF24681">
    <property type="entry name" value="Kelch_KLHDC2_KLHL20_DRC7"/>
    <property type="match status" value="1"/>
</dbReference>
<proteinExistence type="predicted"/>
<evidence type="ECO:0000256" key="1">
    <source>
        <dbReference type="ARBA" id="ARBA00022441"/>
    </source>
</evidence>
<dbReference type="InterPro" id="IPR036047">
    <property type="entry name" value="F-box-like_dom_sf"/>
</dbReference>
<keyword evidence="1" id="KW-0880">Kelch repeat</keyword>
<gene>
    <name evidence="4" type="ORF">F0562_033167</name>
</gene>
<keyword evidence="2" id="KW-0677">Repeat</keyword>
<reference evidence="4 5" key="1">
    <citation type="submission" date="2019-09" db="EMBL/GenBank/DDBJ databases">
        <title>A chromosome-level genome assembly of the Chinese tupelo Nyssa sinensis.</title>
        <authorList>
            <person name="Yang X."/>
            <person name="Kang M."/>
            <person name="Yang Y."/>
            <person name="Xiong H."/>
            <person name="Wang M."/>
            <person name="Zhang Z."/>
            <person name="Wang Z."/>
            <person name="Wu H."/>
            <person name="Ma T."/>
            <person name="Liu J."/>
            <person name="Xi Z."/>
        </authorList>
    </citation>
    <scope>NUCLEOTIDE SEQUENCE [LARGE SCALE GENOMIC DNA]</scope>
    <source>
        <strain evidence="4">J267</strain>
        <tissue evidence="4">Leaf</tissue>
    </source>
</reference>
<dbReference type="SUPFAM" id="SSF81383">
    <property type="entry name" value="F-box domain"/>
    <property type="match status" value="1"/>
</dbReference>
<dbReference type="InterPro" id="IPR001810">
    <property type="entry name" value="F-box_dom"/>
</dbReference>
<keyword evidence="5" id="KW-1185">Reference proteome</keyword>
<dbReference type="PANTHER" id="PTHR46344">
    <property type="entry name" value="OS02G0202900 PROTEIN"/>
    <property type="match status" value="1"/>
</dbReference>
<dbReference type="InterPro" id="IPR015915">
    <property type="entry name" value="Kelch-typ_b-propeller"/>
</dbReference>
<dbReference type="OrthoDB" id="45365at2759"/>
<evidence type="ECO:0000259" key="3">
    <source>
        <dbReference type="Pfam" id="PF00646"/>
    </source>
</evidence>
<dbReference type="Proteomes" id="UP000325577">
    <property type="component" value="Linkage Group LG19"/>
</dbReference>
<dbReference type="SUPFAM" id="SSF117281">
    <property type="entry name" value="Kelch motif"/>
    <property type="match status" value="1"/>
</dbReference>
<dbReference type="PANTHER" id="PTHR46344:SF1">
    <property type="entry name" value="OS02G0504900 PROTEIN"/>
    <property type="match status" value="1"/>
</dbReference>
<sequence length="385" mass="42280">MPGLVCGKKRLTESNMCFSSSVQQDNPTRSKSNSRLTSQGADDFHGPILPGLPDDVAEYCLALVPRSNFPAMGGVCKRWRLFIQSKEFITVRKLAGMLEEWLYVLVMDAEGKGSHWEVLDCFGHKHQLLPQMPGPVKAGFGVVVLNGKLLVMAGCSMINGTGLASADVYQYDSCLNSWSKLANMNVARYDFACAEVNGMVYVVGGYGMDGESLSSAEVYNADADKWTLIESLRRPRWGCFACGFAGKLYVMGGRSNFTIGNSRFVDVYNPDGHTWREMKNGCVMVTAHAVLGKKLFCMEWKNQRKLSIFNPKDNSWKMVPVPVSGSSSIGFRFGILDGKLLLFSLEEEPGCCTLLYDPNAAPGSEWQTSQIKPSGLCLCSVTIKA</sequence>
<evidence type="ECO:0000313" key="5">
    <source>
        <dbReference type="Proteomes" id="UP000325577"/>
    </source>
</evidence>
<name>A0A5J5ARV6_9ASTE</name>
<feature type="domain" description="F-box" evidence="3">
    <location>
        <begin position="50"/>
        <end position="88"/>
    </location>
</feature>
<dbReference type="SMART" id="SM00612">
    <property type="entry name" value="Kelch"/>
    <property type="match status" value="3"/>
</dbReference>
<dbReference type="InterPro" id="IPR006652">
    <property type="entry name" value="Kelch_1"/>
</dbReference>
<accession>A0A5J5ARV6</accession>
<protein>
    <recommendedName>
        <fullName evidence="3">F-box domain-containing protein</fullName>
    </recommendedName>
</protein>
<dbReference type="Pfam" id="PF00646">
    <property type="entry name" value="F-box"/>
    <property type="match status" value="1"/>
</dbReference>
<evidence type="ECO:0000256" key="2">
    <source>
        <dbReference type="ARBA" id="ARBA00022737"/>
    </source>
</evidence>
<dbReference type="CDD" id="cd22152">
    <property type="entry name" value="F-box_AtAFR-like"/>
    <property type="match status" value="1"/>
</dbReference>
<organism evidence="4 5">
    <name type="scientific">Nyssa sinensis</name>
    <dbReference type="NCBI Taxonomy" id="561372"/>
    <lineage>
        <taxon>Eukaryota</taxon>
        <taxon>Viridiplantae</taxon>
        <taxon>Streptophyta</taxon>
        <taxon>Embryophyta</taxon>
        <taxon>Tracheophyta</taxon>
        <taxon>Spermatophyta</taxon>
        <taxon>Magnoliopsida</taxon>
        <taxon>eudicotyledons</taxon>
        <taxon>Gunneridae</taxon>
        <taxon>Pentapetalae</taxon>
        <taxon>asterids</taxon>
        <taxon>Cornales</taxon>
        <taxon>Nyssaceae</taxon>
        <taxon>Nyssa</taxon>
    </lineage>
</organism>
<evidence type="ECO:0000313" key="4">
    <source>
        <dbReference type="EMBL" id="KAA8533300.1"/>
    </source>
</evidence>